<reference evidence="1 2" key="1">
    <citation type="journal article" date="2020" name="Genome Biol. Evol.">
        <title>Comparative genomics of Sclerotiniaceae.</title>
        <authorList>
            <person name="Valero Jimenez C.A."/>
            <person name="Steentjes M."/>
            <person name="Scholten O.E."/>
            <person name="Van Kan J.A.L."/>
        </authorList>
    </citation>
    <scope>NUCLEOTIDE SEQUENCE [LARGE SCALE GENOMIC DNA]</scope>
    <source>
        <strain evidence="1 2">MUCL 94</strain>
    </source>
</reference>
<dbReference type="AlphaFoldDB" id="A0A9P5M3Q2"/>
<protein>
    <submittedName>
        <fullName evidence="1">Uncharacterized protein</fullName>
    </submittedName>
</protein>
<comment type="caution">
    <text evidence="1">The sequence shown here is derived from an EMBL/GenBank/DDBJ whole genome shotgun (WGS) entry which is preliminary data.</text>
</comment>
<dbReference type="RefSeq" id="XP_038737593.1">
    <property type="nucleotide sequence ID" value="XM_038871692.1"/>
</dbReference>
<gene>
    <name evidence="1" type="ORF">EAE97_001182</name>
</gene>
<name>A0A9P5M3Q2_9HELO</name>
<evidence type="ECO:0000313" key="1">
    <source>
        <dbReference type="EMBL" id="KAF7953783.1"/>
    </source>
</evidence>
<dbReference type="Proteomes" id="UP000710849">
    <property type="component" value="Unassembled WGS sequence"/>
</dbReference>
<dbReference type="EMBL" id="RCSW01000002">
    <property type="protein sequence ID" value="KAF7953783.1"/>
    <property type="molecule type" value="Genomic_DNA"/>
</dbReference>
<accession>A0A9P5M3Q2</accession>
<organism evidence="1 2">
    <name type="scientific">Botrytis byssoidea</name>
    <dbReference type="NCBI Taxonomy" id="139641"/>
    <lineage>
        <taxon>Eukaryota</taxon>
        <taxon>Fungi</taxon>
        <taxon>Dikarya</taxon>
        <taxon>Ascomycota</taxon>
        <taxon>Pezizomycotina</taxon>
        <taxon>Leotiomycetes</taxon>
        <taxon>Helotiales</taxon>
        <taxon>Sclerotiniaceae</taxon>
        <taxon>Botrytis</taxon>
    </lineage>
</organism>
<evidence type="ECO:0000313" key="2">
    <source>
        <dbReference type="Proteomes" id="UP000710849"/>
    </source>
</evidence>
<proteinExistence type="predicted"/>
<dbReference type="GeneID" id="62144771"/>
<keyword evidence="2" id="KW-1185">Reference proteome</keyword>
<sequence>MSTTFAPTSASALETPVIVIDTCLVSADFAHFSSSPFTPSLSALSPSSSHSPPVSTFLNIPRFFMTPSPSTRYLRVHQGRPMRISSVTPLTPVNSPASPVVRDVFLGVPELAVGSPSLRWRGWGLESFSGVYEGGCECNGERLGAGAGIERGEVLMSPVVPPNTPCSPLVLGRLERGGKNEGDEKAEGEECGVLILSQSQSENEESIDTFQNTSEYSTSERVFENIPQIVVGFEEEGWGYLDVQAEAESEAEARINERCIGGKVGDEDSVVELIGWV</sequence>